<dbReference type="EMBL" id="MU865935">
    <property type="protein sequence ID" value="KAK4449799.1"/>
    <property type="molecule type" value="Genomic_DNA"/>
</dbReference>
<accession>A0AAV9GP93</accession>
<evidence type="ECO:0000313" key="2">
    <source>
        <dbReference type="EMBL" id="KAK4449799.1"/>
    </source>
</evidence>
<dbReference type="InterPro" id="IPR052895">
    <property type="entry name" value="HetReg/Transcr_Mod"/>
</dbReference>
<organism evidence="2 3">
    <name type="scientific">Podospora aff. communis PSN243</name>
    <dbReference type="NCBI Taxonomy" id="3040156"/>
    <lineage>
        <taxon>Eukaryota</taxon>
        <taxon>Fungi</taxon>
        <taxon>Dikarya</taxon>
        <taxon>Ascomycota</taxon>
        <taxon>Pezizomycotina</taxon>
        <taxon>Sordariomycetes</taxon>
        <taxon>Sordariomycetidae</taxon>
        <taxon>Sordariales</taxon>
        <taxon>Podosporaceae</taxon>
        <taxon>Podospora</taxon>
    </lineage>
</organism>
<gene>
    <name evidence="2" type="ORF">QBC34DRAFT_437865</name>
</gene>
<dbReference type="PANTHER" id="PTHR24148">
    <property type="entry name" value="ANKYRIN REPEAT DOMAIN-CONTAINING PROTEIN 39 HOMOLOG-RELATED"/>
    <property type="match status" value="1"/>
</dbReference>
<sequence length="300" mass="33008">MEPLTRYHDVQGISPGDDGALEIDYKSPPEDTFRTVAESIITSSGNVDLLLLCSYGQWKKLHGWVPNFYHFSHRSGHLFRKFFDASGGCKPLFRLASVPDGPRTRRTLQVLGTRVDVVTETHRAMRKPLDWGAAAASSGFWQPKFDAWMKSIAEFIFPTQTEENYPSGGTLSEAVDWVLVAGMASGYGNMRRAVHVEAGDIPHWPLLELACREPGLSLTAEEPSFQDFLIRVGHMAVFKTDDGYLGVGDEDVFEGDAVVVLDGLNIPMVLRPLAAKPGVWHIVGACFVKGLMDGEGVQGK</sequence>
<evidence type="ECO:0000313" key="3">
    <source>
        <dbReference type="Proteomes" id="UP001321760"/>
    </source>
</evidence>
<dbReference type="Proteomes" id="UP001321760">
    <property type="component" value="Unassembled WGS sequence"/>
</dbReference>
<proteinExistence type="predicted"/>
<keyword evidence="3" id="KW-1185">Reference proteome</keyword>
<reference evidence="2" key="2">
    <citation type="submission" date="2023-05" db="EMBL/GenBank/DDBJ databases">
        <authorList>
            <consortium name="Lawrence Berkeley National Laboratory"/>
            <person name="Steindorff A."/>
            <person name="Hensen N."/>
            <person name="Bonometti L."/>
            <person name="Westerberg I."/>
            <person name="Brannstrom I.O."/>
            <person name="Guillou S."/>
            <person name="Cros-Aarteil S."/>
            <person name="Calhoun S."/>
            <person name="Haridas S."/>
            <person name="Kuo A."/>
            <person name="Mondo S."/>
            <person name="Pangilinan J."/>
            <person name="Riley R."/>
            <person name="Labutti K."/>
            <person name="Andreopoulos B."/>
            <person name="Lipzen A."/>
            <person name="Chen C."/>
            <person name="Yanf M."/>
            <person name="Daum C."/>
            <person name="Ng V."/>
            <person name="Clum A."/>
            <person name="Ohm R."/>
            <person name="Martin F."/>
            <person name="Silar P."/>
            <person name="Natvig D."/>
            <person name="Lalanne C."/>
            <person name="Gautier V."/>
            <person name="Ament-Velasquez S.L."/>
            <person name="Kruys A."/>
            <person name="Hutchinson M.I."/>
            <person name="Powell A.J."/>
            <person name="Barry K."/>
            <person name="Miller A.N."/>
            <person name="Grigoriev I.V."/>
            <person name="Debuchy R."/>
            <person name="Gladieux P."/>
            <person name="Thoren M.H."/>
            <person name="Johannesson H."/>
        </authorList>
    </citation>
    <scope>NUCLEOTIDE SEQUENCE</scope>
    <source>
        <strain evidence="2">PSN243</strain>
    </source>
</reference>
<dbReference type="PANTHER" id="PTHR24148:SF64">
    <property type="entry name" value="HETEROKARYON INCOMPATIBILITY DOMAIN-CONTAINING PROTEIN"/>
    <property type="match status" value="1"/>
</dbReference>
<evidence type="ECO:0000256" key="1">
    <source>
        <dbReference type="SAM" id="MobiDB-lite"/>
    </source>
</evidence>
<comment type="caution">
    <text evidence="2">The sequence shown here is derived from an EMBL/GenBank/DDBJ whole genome shotgun (WGS) entry which is preliminary data.</text>
</comment>
<protein>
    <submittedName>
        <fullName evidence="2">Uncharacterized protein</fullName>
    </submittedName>
</protein>
<feature type="region of interest" description="Disordered" evidence="1">
    <location>
        <begin position="1"/>
        <end position="21"/>
    </location>
</feature>
<name>A0AAV9GP93_9PEZI</name>
<reference evidence="2" key="1">
    <citation type="journal article" date="2023" name="Mol. Phylogenet. Evol.">
        <title>Genome-scale phylogeny and comparative genomics of the fungal order Sordariales.</title>
        <authorList>
            <person name="Hensen N."/>
            <person name="Bonometti L."/>
            <person name="Westerberg I."/>
            <person name="Brannstrom I.O."/>
            <person name="Guillou S."/>
            <person name="Cros-Aarteil S."/>
            <person name="Calhoun S."/>
            <person name="Haridas S."/>
            <person name="Kuo A."/>
            <person name="Mondo S."/>
            <person name="Pangilinan J."/>
            <person name="Riley R."/>
            <person name="LaButti K."/>
            <person name="Andreopoulos B."/>
            <person name="Lipzen A."/>
            <person name="Chen C."/>
            <person name="Yan M."/>
            <person name="Daum C."/>
            <person name="Ng V."/>
            <person name="Clum A."/>
            <person name="Steindorff A."/>
            <person name="Ohm R.A."/>
            <person name="Martin F."/>
            <person name="Silar P."/>
            <person name="Natvig D.O."/>
            <person name="Lalanne C."/>
            <person name="Gautier V."/>
            <person name="Ament-Velasquez S.L."/>
            <person name="Kruys A."/>
            <person name="Hutchinson M.I."/>
            <person name="Powell A.J."/>
            <person name="Barry K."/>
            <person name="Miller A.N."/>
            <person name="Grigoriev I.V."/>
            <person name="Debuchy R."/>
            <person name="Gladieux P."/>
            <person name="Hiltunen Thoren M."/>
            <person name="Johannesson H."/>
        </authorList>
    </citation>
    <scope>NUCLEOTIDE SEQUENCE</scope>
    <source>
        <strain evidence="2">PSN243</strain>
    </source>
</reference>
<dbReference type="Pfam" id="PF26639">
    <property type="entry name" value="Het-6_barrel"/>
    <property type="match status" value="1"/>
</dbReference>
<dbReference type="AlphaFoldDB" id="A0AAV9GP93"/>